<reference evidence="3" key="1">
    <citation type="submission" date="2014-11" db="EMBL/GenBank/DDBJ databases">
        <authorList>
            <person name="Amaro Gonzalez C."/>
        </authorList>
    </citation>
    <scope>NUCLEOTIDE SEQUENCE</scope>
</reference>
<sequence length="242" mass="27299">MLDSLTYLLKKVFLLTNFTLFNIISSEEDKCTDYCEGPSFQRGDLLEVPRTLFIHFGIYLGENKVAHLMPDIMPVITNDKCQIQKMVTNKRLLLGVLSKNATIRVDTVEDFAYGSKILLNNMDNILKMQPLPNEEIAKRAEKLIGVIPYSLLWNNCEHFATYCRYGSSVSLQTDKFCESLKSMIRDQRSIHALSFSGNAVHRLSGHGPFHCHTHSLHPIHALDGWLTDPGPGTLSGNSVILF</sequence>
<accession>A0A0E9X105</accession>
<dbReference type="InterPro" id="IPR007053">
    <property type="entry name" value="LRAT_dom"/>
</dbReference>
<feature type="active site" description="Acyl-thioester intermediate" evidence="1">
    <location>
        <position position="156"/>
    </location>
</feature>
<dbReference type="GO" id="GO:0042572">
    <property type="term" value="P:retinol metabolic process"/>
    <property type="evidence" value="ECO:0007669"/>
    <property type="project" value="InterPro"/>
</dbReference>
<proteinExistence type="predicted"/>
<reference evidence="3" key="2">
    <citation type="journal article" date="2015" name="Fish Shellfish Immunol.">
        <title>Early steps in the European eel (Anguilla anguilla)-Vibrio vulnificus interaction in the gills: Role of the RtxA13 toxin.</title>
        <authorList>
            <person name="Callol A."/>
            <person name="Pajuelo D."/>
            <person name="Ebbesson L."/>
            <person name="Teles M."/>
            <person name="MacKenzie S."/>
            <person name="Amaro C."/>
        </authorList>
    </citation>
    <scope>NUCLEOTIDE SEQUENCE</scope>
</reference>
<dbReference type="EMBL" id="GBXM01012426">
    <property type="protein sequence ID" value="JAH96151.1"/>
    <property type="molecule type" value="Transcribed_RNA"/>
</dbReference>
<evidence type="ECO:0000313" key="3">
    <source>
        <dbReference type="EMBL" id="JAH96151.1"/>
    </source>
</evidence>
<organism evidence="3">
    <name type="scientific">Anguilla anguilla</name>
    <name type="common">European freshwater eel</name>
    <name type="synonym">Muraena anguilla</name>
    <dbReference type="NCBI Taxonomy" id="7936"/>
    <lineage>
        <taxon>Eukaryota</taxon>
        <taxon>Metazoa</taxon>
        <taxon>Chordata</taxon>
        <taxon>Craniata</taxon>
        <taxon>Vertebrata</taxon>
        <taxon>Euteleostomi</taxon>
        <taxon>Actinopterygii</taxon>
        <taxon>Neopterygii</taxon>
        <taxon>Teleostei</taxon>
        <taxon>Anguilliformes</taxon>
        <taxon>Anguillidae</taxon>
        <taxon>Anguilla</taxon>
    </lineage>
</organism>
<dbReference type="InterPro" id="IPR042288">
    <property type="entry name" value="LRAT"/>
</dbReference>
<dbReference type="GO" id="GO:0006776">
    <property type="term" value="P:vitamin A metabolic process"/>
    <property type="evidence" value="ECO:0007669"/>
    <property type="project" value="TreeGrafter"/>
</dbReference>
<dbReference type="GO" id="GO:0047173">
    <property type="term" value="F:phosphatidylcholine-retinol O-acyltransferase activity"/>
    <property type="evidence" value="ECO:0007669"/>
    <property type="project" value="InterPro"/>
</dbReference>
<feature type="domain" description="LRAT" evidence="2">
    <location>
        <begin position="45"/>
        <end position="172"/>
    </location>
</feature>
<dbReference type="Pfam" id="PF04970">
    <property type="entry name" value="LRAT"/>
    <property type="match status" value="1"/>
</dbReference>
<dbReference type="PANTHER" id="PTHR46678:SF1">
    <property type="entry name" value="LECITHIN RETINOL ACYLTRANSFERASE"/>
    <property type="match status" value="1"/>
</dbReference>
<dbReference type="GO" id="GO:0005791">
    <property type="term" value="C:rough endoplasmic reticulum"/>
    <property type="evidence" value="ECO:0007669"/>
    <property type="project" value="TreeGrafter"/>
</dbReference>
<evidence type="ECO:0000256" key="1">
    <source>
        <dbReference type="PIRSR" id="PIRSR642288-1"/>
    </source>
</evidence>
<dbReference type="Gene3D" id="3.90.1720.10">
    <property type="entry name" value="endopeptidase domain like (from Nostoc punctiforme)"/>
    <property type="match status" value="1"/>
</dbReference>
<name>A0A0E9X105_ANGAN</name>
<dbReference type="PANTHER" id="PTHR46678">
    <property type="entry name" value="LECITHIN RETINOL ACYLTRANSFERASE"/>
    <property type="match status" value="1"/>
</dbReference>
<dbReference type="AlphaFoldDB" id="A0A0E9X105"/>
<dbReference type="PROSITE" id="PS51934">
    <property type="entry name" value="LRAT"/>
    <property type="match status" value="1"/>
</dbReference>
<evidence type="ECO:0000259" key="2">
    <source>
        <dbReference type="PROSITE" id="PS51934"/>
    </source>
</evidence>
<protein>
    <recommendedName>
        <fullName evidence="2">LRAT domain-containing protein</fullName>
    </recommendedName>
</protein>